<dbReference type="InterPro" id="IPR011008">
    <property type="entry name" value="Dimeric_a/b-barrel"/>
</dbReference>
<organism evidence="2 3">
    <name type="scientific">Ruegeria meonggei</name>
    <dbReference type="NCBI Taxonomy" id="1446476"/>
    <lineage>
        <taxon>Bacteria</taxon>
        <taxon>Pseudomonadati</taxon>
        <taxon>Pseudomonadota</taxon>
        <taxon>Alphaproteobacteria</taxon>
        <taxon>Rhodobacterales</taxon>
        <taxon>Roseobacteraceae</taxon>
        <taxon>Ruegeria</taxon>
    </lineage>
</organism>
<dbReference type="GO" id="GO:0004497">
    <property type="term" value="F:monooxygenase activity"/>
    <property type="evidence" value="ECO:0007669"/>
    <property type="project" value="UniProtKB-KW"/>
</dbReference>
<dbReference type="RefSeq" id="WP_085822392.1">
    <property type="nucleotide sequence ID" value="NZ_FWFP01000005.1"/>
</dbReference>
<dbReference type="PROSITE" id="PS51725">
    <property type="entry name" value="ABM"/>
    <property type="match status" value="1"/>
</dbReference>
<evidence type="ECO:0000313" key="2">
    <source>
        <dbReference type="EMBL" id="SLN41878.1"/>
    </source>
</evidence>
<keyword evidence="3" id="KW-1185">Reference proteome</keyword>
<keyword evidence="2" id="KW-0503">Monooxygenase</keyword>
<keyword evidence="2" id="KW-0560">Oxidoreductase</keyword>
<dbReference type="EMBL" id="FWFP01000005">
    <property type="protein sequence ID" value="SLN41878.1"/>
    <property type="molecule type" value="Genomic_DNA"/>
</dbReference>
<dbReference type="SUPFAM" id="SSF54909">
    <property type="entry name" value="Dimeric alpha+beta barrel"/>
    <property type="match status" value="1"/>
</dbReference>
<dbReference type="Proteomes" id="UP000193778">
    <property type="component" value="Unassembled WGS sequence"/>
</dbReference>
<gene>
    <name evidence="2" type="primary">tcmH_1</name>
    <name evidence="2" type="ORF">RUM8411_01847</name>
</gene>
<dbReference type="Pfam" id="PF03992">
    <property type="entry name" value="ABM"/>
    <property type="match status" value="1"/>
</dbReference>
<name>A0A1X6Z638_9RHOB</name>
<dbReference type="EC" id="1.13.12.21" evidence="2"/>
<evidence type="ECO:0000259" key="1">
    <source>
        <dbReference type="PROSITE" id="PS51725"/>
    </source>
</evidence>
<protein>
    <submittedName>
        <fullName evidence="2">Tetracenomycin-F1 monooxygenase</fullName>
        <ecNumber evidence="2">1.13.12.21</ecNumber>
    </submittedName>
</protein>
<dbReference type="Gene3D" id="3.30.70.100">
    <property type="match status" value="1"/>
</dbReference>
<dbReference type="AlphaFoldDB" id="A0A1X6Z638"/>
<proteinExistence type="predicted"/>
<dbReference type="InterPro" id="IPR007138">
    <property type="entry name" value="ABM_dom"/>
</dbReference>
<feature type="domain" description="ABM" evidence="1">
    <location>
        <begin position="24"/>
        <end position="114"/>
    </location>
</feature>
<dbReference type="OrthoDB" id="1494517at2"/>
<reference evidence="3" key="1">
    <citation type="submission" date="2017-03" db="EMBL/GenBank/DDBJ databases">
        <authorList>
            <person name="Rodrigo-Torres L."/>
            <person name="Arahal R.D."/>
            <person name="Lucena T."/>
        </authorList>
    </citation>
    <scope>NUCLEOTIDE SEQUENCE [LARGE SCALE GENOMIC DNA]</scope>
    <source>
        <strain evidence="3">CECT 8411</strain>
    </source>
</reference>
<accession>A0A1X6Z638</accession>
<sequence>MVSFKPLDPEFPIERQLGIDAGPIVLVNLFTVDPVNQVALVEAWKNDAQWMKMQPGYISTQLHKAIGDGSMYMNYAVWDSVADFRAAFSNPEFQQQLSHYPSSAVTAPHLFEKVAVPNCCTA</sequence>
<evidence type="ECO:0000313" key="3">
    <source>
        <dbReference type="Proteomes" id="UP000193778"/>
    </source>
</evidence>